<accession>A0ABD1EBH7</accession>
<dbReference type="Proteomes" id="UP001566132">
    <property type="component" value="Unassembled WGS sequence"/>
</dbReference>
<organism evidence="1 2">
    <name type="scientific">Hypothenemus hampei</name>
    <name type="common">Coffee berry borer</name>
    <dbReference type="NCBI Taxonomy" id="57062"/>
    <lineage>
        <taxon>Eukaryota</taxon>
        <taxon>Metazoa</taxon>
        <taxon>Ecdysozoa</taxon>
        <taxon>Arthropoda</taxon>
        <taxon>Hexapoda</taxon>
        <taxon>Insecta</taxon>
        <taxon>Pterygota</taxon>
        <taxon>Neoptera</taxon>
        <taxon>Endopterygota</taxon>
        <taxon>Coleoptera</taxon>
        <taxon>Polyphaga</taxon>
        <taxon>Cucujiformia</taxon>
        <taxon>Curculionidae</taxon>
        <taxon>Scolytinae</taxon>
        <taxon>Hypothenemus</taxon>
    </lineage>
</organism>
<proteinExistence type="predicted"/>
<evidence type="ECO:0000313" key="2">
    <source>
        <dbReference type="Proteomes" id="UP001566132"/>
    </source>
</evidence>
<dbReference type="AlphaFoldDB" id="A0ABD1EBH7"/>
<name>A0ABD1EBH7_HYPHA</name>
<protein>
    <submittedName>
        <fullName evidence="1">Uncharacterized protein</fullName>
    </submittedName>
</protein>
<evidence type="ECO:0000313" key="1">
    <source>
        <dbReference type="EMBL" id="KAL1490481.1"/>
    </source>
</evidence>
<comment type="caution">
    <text evidence="1">The sequence shown here is derived from an EMBL/GenBank/DDBJ whole genome shotgun (WGS) entry which is preliminary data.</text>
</comment>
<gene>
    <name evidence="1" type="ORF">ABEB36_013168</name>
</gene>
<dbReference type="EMBL" id="JBDJPC010000010">
    <property type="protein sequence ID" value="KAL1490481.1"/>
    <property type="molecule type" value="Genomic_DNA"/>
</dbReference>
<keyword evidence="2" id="KW-1185">Reference proteome</keyword>
<sequence length="241" mass="28000">MVIENKQNANLEVYTYNVLNSVLRPSIISILVISAHRTASSDYRLLIQKRNHCRGQRISKEDENNDGIINSELYNSRQAINYNASQYWFCSEAENPERTIFIFLEFVNIQENVEIDDDSRTSKDNTGKLLMQNKTKQQIILSMLREIIEQKRKVEKKEKLDMIGFIVHRRNRMGLVENVEAIESSTLSTSILAWRLMRKSAINQRFAFSSKNLYRSLCRIDCETLSFAMGSVTLMADIIVF</sequence>
<reference evidence="1 2" key="1">
    <citation type="submission" date="2024-05" db="EMBL/GenBank/DDBJ databases">
        <title>Genetic variation in Jamaican populations of the coffee berry borer (Hypothenemus hampei).</title>
        <authorList>
            <person name="Errbii M."/>
            <person name="Myrie A."/>
        </authorList>
    </citation>
    <scope>NUCLEOTIDE SEQUENCE [LARGE SCALE GENOMIC DNA]</scope>
    <source>
        <strain evidence="1">JA-Hopewell-2020-01-JO</strain>
        <tissue evidence="1">Whole body</tissue>
    </source>
</reference>